<reference evidence="2" key="1">
    <citation type="submission" date="2020-11" db="EMBL/GenBank/DDBJ databases">
        <title>Sequencing the genomes of 1000 actinobacteria strains.</title>
        <authorList>
            <person name="Klenk H.-P."/>
        </authorList>
    </citation>
    <scope>NUCLEOTIDE SEQUENCE</scope>
    <source>
        <strain evidence="2">DSM 26152</strain>
    </source>
</reference>
<name>A0A931DAF3_9MICC</name>
<feature type="domain" description="Flp pilus assembly protein RcpC/CpaB" evidence="1">
    <location>
        <begin position="116"/>
        <end position="230"/>
    </location>
</feature>
<evidence type="ECO:0000259" key="1">
    <source>
        <dbReference type="Pfam" id="PF16976"/>
    </source>
</evidence>
<protein>
    <submittedName>
        <fullName evidence="2">Pilus assembly protein CpaB</fullName>
    </submittedName>
</protein>
<evidence type="ECO:0000313" key="2">
    <source>
        <dbReference type="EMBL" id="MBG6085417.1"/>
    </source>
</evidence>
<dbReference type="EMBL" id="JADOTZ010000001">
    <property type="protein sequence ID" value="MBG6085417.1"/>
    <property type="molecule type" value="Genomic_DNA"/>
</dbReference>
<dbReference type="RefSeq" id="WP_196836603.1">
    <property type="nucleotide sequence ID" value="NZ_JADOTZ010000001.1"/>
</dbReference>
<dbReference type="Proteomes" id="UP000625033">
    <property type="component" value="Unassembled WGS sequence"/>
</dbReference>
<gene>
    <name evidence="2" type="ORF">IW252_002184</name>
</gene>
<dbReference type="AlphaFoldDB" id="A0A931DAF3"/>
<accession>A0A931DAF3</accession>
<sequence length="256" mass="26772">MNGRIIGGIAAFVLAVVGAVLLFAYVGAADRRAQDGLDPQEVLVAVVDAPEGTAVEDLGEYLEASTLPATAVAEGALSSLDGQQGLVLAHPLLAGEQLLETKLVDPEEQLEPGTVSVPAGLQEVTVVLDPARVVGGKIRAGDRVAIYGNYELRITDAEESDTQADGTTTVDRTSLLMEQVLVTGVQIATPQQTDAVAPDGVSALPSGSAFVTFAVDADQAGRIIFTQDFGLTWLTKQSESTSEAEVQDWDVQEVLR</sequence>
<comment type="caution">
    <text evidence="2">The sequence shown here is derived from an EMBL/GenBank/DDBJ whole genome shotgun (WGS) entry which is preliminary data.</text>
</comment>
<keyword evidence="3" id="KW-1185">Reference proteome</keyword>
<dbReference type="InterPro" id="IPR031571">
    <property type="entry name" value="RcpC_dom"/>
</dbReference>
<proteinExistence type="predicted"/>
<evidence type="ECO:0000313" key="3">
    <source>
        <dbReference type="Proteomes" id="UP000625033"/>
    </source>
</evidence>
<dbReference type="CDD" id="cd11614">
    <property type="entry name" value="SAF_CpaB_FlgA_like"/>
    <property type="match status" value="1"/>
</dbReference>
<organism evidence="2 3">
    <name type="scientific">Zhihengliuella flava</name>
    <dbReference type="NCBI Taxonomy" id="1285193"/>
    <lineage>
        <taxon>Bacteria</taxon>
        <taxon>Bacillati</taxon>
        <taxon>Actinomycetota</taxon>
        <taxon>Actinomycetes</taxon>
        <taxon>Micrococcales</taxon>
        <taxon>Micrococcaceae</taxon>
        <taxon>Zhihengliuella</taxon>
    </lineage>
</organism>
<dbReference type="Pfam" id="PF16976">
    <property type="entry name" value="RcpC"/>
    <property type="match status" value="1"/>
</dbReference>